<protein>
    <submittedName>
        <fullName evidence="1">Uncharacterized protein</fullName>
    </submittedName>
</protein>
<proteinExistence type="predicted"/>
<organism evidence="1 2">
    <name type="scientific">Hebeloma cylindrosporum</name>
    <dbReference type="NCBI Taxonomy" id="76867"/>
    <lineage>
        <taxon>Eukaryota</taxon>
        <taxon>Fungi</taxon>
        <taxon>Dikarya</taxon>
        <taxon>Basidiomycota</taxon>
        <taxon>Agaricomycotina</taxon>
        <taxon>Agaricomycetes</taxon>
        <taxon>Agaricomycetidae</taxon>
        <taxon>Agaricales</taxon>
        <taxon>Agaricineae</taxon>
        <taxon>Hymenogastraceae</taxon>
        <taxon>Hebeloma</taxon>
    </lineage>
</organism>
<evidence type="ECO:0000313" key="2">
    <source>
        <dbReference type="Proteomes" id="UP000053424"/>
    </source>
</evidence>
<evidence type="ECO:0000313" key="1">
    <source>
        <dbReference type="EMBL" id="KIM39123.1"/>
    </source>
</evidence>
<sequence length="90" mass="9993">MSFQGVSFLSWTRRNFGSDEQLTGTYALCALVKRQLTDPLETSSQKMVSIISYLPFPIPLSPRASATCKTLIGICEGFRHGLSKNPETEH</sequence>
<dbReference type="HOGENOM" id="CLU_2441112_0_0_1"/>
<dbReference type="AlphaFoldDB" id="A0A0C2XNA0"/>
<dbReference type="EMBL" id="KN831787">
    <property type="protein sequence ID" value="KIM39123.1"/>
    <property type="molecule type" value="Genomic_DNA"/>
</dbReference>
<accession>A0A0C2XNA0</accession>
<gene>
    <name evidence="1" type="ORF">M413DRAFT_236227</name>
</gene>
<name>A0A0C2XNA0_HEBCY</name>
<reference evidence="1 2" key="1">
    <citation type="submission" date="2014-04" db="EMBL/GenBank/DDBJ databases">
        <authorList>
            <consortium name="DOE Joint Genome Institute"/>
            <person name="Kuo A."/>
            <person name="Gay G."/>
            <person name="Dore J."/>
            <person name="Kohler A."/>
            <person name="Nagy L.G."/>
            <person name="Floudas D."/>
            <person name="Copeland A."/>
            <person name="Barry K.W."/>
            <person name="Cichocki N."/>
            <person name="Veneault-Fourrey C."/>
            <person name="LaButti K."/>
            <person name="Lindquist E.A."/>
            <person name="Lipzen A."/>
            <person name="Lundell T."/>
            <person name="Morin E."/>
            <person name="Murat C."/>
            <person name="Sun H."/>
            <person name="Tunlid A."/>
            <person name="Henrissat B."/>
            <person name="Grigoriev I.V."/>
            <person name="Hibbett D.S."/>
            <person name="Martin F."/>
            <person name="Nordberg H.P."/>
            <person name="Cantor M.N."/>
            <person name="Hua S.X."/>
        </authorList>
    </citation>
    <scope>NUCLEOTIDE SEQUENCE [LARGE SCALE GENOMIC DNA]</scope>
    <source>
        <strain evidence="2">h7</strain>
    </source>
</reference>
<dbReference type="Proteomes" id="UP000053424">
    <property type="component" value="Unassembled WGS sequence"/>
</dbReference>
<keyword evidence="2" id="KW-1185">Reference proteome</keyword>
<reference evidence="2" key="2">
    <citation type="submission" date="2015-01" db="EMBL/GenBank/DDBJ databases">
        <title>Evolutionary Origins and Diversification of the Mycorrhizal Mutualists.</title>
        <authorList>
            <consortium name="DOE Joint Genome Institute"/>
            <consortium name="Mycorrhizal Genomics Consortium"/>
            <person name="Kohler A."/>
            <person name="Kuo A."/>
            <person name="Nagy L.G."/>
            <person name="Floudas D."/>
            <person name="Copeland A."/>
            <person name="Barry K.W."/>
            <person name="Cichocki N."/>
            <person name="Veneault-Fourrey C."/>
            <person name="LaButti K."/>
            <person name="Lindquist E.A."/>
            <person name="Lipzen A."/>
            <person name="Lundell T."/>
            <person name="Morin E."/>
            <person name="Murat C."/>
            <person name="Riley R."/>
            <person name="Ohm R."/>
            <person name="Sun H."/>
            <person name="Tunlid A."/>
            <person name="Henrissat B."/>
            <person name="Grigoriev I.V."/>
            <person name="Hibbett D.S."/>
            <person name="Martin F."/>
        </authorList>
    </citation>
    <scope>NUCLEOTIDE SEQUENCE [LARGE SCALE GENOMIC DNA]</scope>
    <source>
        <strain evidence="2">h7</strain>
    </source>
</reference>